<evidence type="ECO:0000256" key="5">
    <source>
        <dbReference type="ARBA" id="ARBA00022692"/>
    </source>
</evidence>
<feature type="transmembrane region" description="Helical" evidence="9">
    <location>
        <begin position="243"/>
        <end position="264"/>
    </location>
</feature>
<gene>
    <name evidence="10" type="primary">pbuG</name>
    <name evidence="10" type="ORF">HRbin17_00877</name>
</gene>
<keyword evidence="5 8" id="KW-0812">Transmembrane</keyword>
<reference evidence="11" key="1">
    <citation type="submission" date="2017-09" db="EMBL/GenBank/DDBJ databases">
        <title>Metaegenomics of thermophilic ammonia-oxidizing enrichment culture.</title>
        <authorList>
            <person name="Kato S."/>
            <person name="Suzuki K."/>
        </authorList>
    </citation>
    <scope>NUCLEOTIDE SEQUENCE [LARGE SCALE GENOMIC DNA]</scope>
</reference>
<feature type="transmembrane region" description="Helical" evidence="9">
    <location>
        <begin position="398"/>
        <end position="424"/>
    </location>
</feature>
<sequence length="457" mass="47673">MQSVADWLEKRFQLREYGTDIRTEVVAGITTFLTMCYIILVNPVILKAAGMDEGAVMVATCLVSAVPTILMAFLANYPVACAPGMGHNALFAFWVCSTAPGGLGLPWQAGLACVFLSGVLFVLLSGVGFREAIIDAIPESLKHAIAVGIGLFITLIGLEWGGLVVASEATLVTIAHQTLTSTPTLACLFGLLVTICLLALGVRAAILIGLLASGILGILTGVTKFQGVIALPPSLAPTAFQLSFAPLLALGAQSVLVVLILFLLDVFDTVGTLIGVSAQAGLLRNGKLPRAREALLSDAIGTTLAGLLGSSTVTAYIESATGVQAGGRTGLTALVVGILMLSGLFFSPLVAMLSVTVMFGKVAGHPLIAPALITVGAFMMTGVRHIPWDDLTEAFPAFLTIALIPFGFSIADGIGFGFITYALLKLVTRRAHEASWLLYLLAVFFLAMFLARTFMAG</sequence>
<feature type="transmembrane region" description="Helical" evidence="9">
    <location>
        <begin position="183"/>
        <end position="200"/>
    </location>
</feature>
<evidence type="ECO:0000256" key="7">
    <source>
        <dbReference type="ARBA" id="ARBA00023136"/>
    </source>
</evidence>
<dbReference type="InterPro" id="IPR026033">
    <property type="entry name" value="Azg-like_bact_archaea"/>
</dbReference>
<keyword evidence="4 8" id="KW-1003">Cell membrane</keyword>
<name>A0A2H5XB03_9BACT</name>
<dbReference type="InterPro" id="IPR006043">
    <property type="entry name" value="NCS2"/>
</dbReference>
<comment type="similarity">
    <text evidence="2 8">Belongs to the nucleobase:cation symporter-2 (NCS2) (TC 2.A.40) family. Azg-like subfamily.</text>
</comment>
<organism evidence="10 11">
    <name type="scientific">Candidatus Fervidibacter japonicus</name>
    <dbReference type="NCBI Taxonomy" id="2035412"/>
    <lineage>
        <taxon>Bacteria</taxon>
        <taxon>Candidatus Fervidibacterota</taxon>
        <taxon>Candidatus Fervidibacter</taxon>
    </lineage>
</organism>
<feature type="transmembrane region" description="Helical" evidence="9">
    <location>
        <begin position="329"/>
        <end position="355"/>
    </location>
</feature>
<evidence type="ECO:0000256" key="4">
    <source>
        <dbReference type="ARBA" id="ARBA00022475"/>
    </source>
</evidence>
<dbReference type="AlphaFoldDB" id="A0A2H5XB03"/>
<evidence type="ECO:0000256" key="2">
    <source>
        <dbReference type="ARBA" id="ARBA00005697"/>
    </source>
</evidence>
<accession>A0A2H5XB03</accession>
<evidence type="ECO:0000313" key="11">
    <source>
        <dbReference type="Proteomes" id="UP000236173"/>
    </source>
</evidence>
<feature type="transmembrane region" description="Helical" evidence="9">
    <location>
        <begin position="141"/>
        <end position="163"/>
    </location>
</feature>
<feature type="transmembrane region" description="Helical" evidence="9">
    <location>
        <begin position="436"/>
        <end position="455"/>
    </location>
</feature>
<keyword evidence="6 8" id="KW-1133">Transmembrane helix</keyword>
<keyword evidence="7 8" id="KW-0472">Membrane</keyword>
<evidence type="ECO:0000256" key="8">
    <source>
        <dbReference type="PIRNR" id="PIRNR005353"/>
    </source>
</evidence>
<evidence type="ECO:0000256" key="6">
    <source>
        <dbReference type="ARBA" id="ARBA00022989"/>
    </source>
</evidence>
<dbReference type="GO" id="GO:0005886">
    <property type="term" value="C:plasma membrane"/>
    <property type="evidence" value="ECO:0007669"/>
    <property type="project" value="UniProtKB-SubCell"/>
</dbReference>
<feature type="transmembrane region" description="Helical" evidence="9">
    <location>
        <begin position="55"/>
        <end position="75"/>
    </location>
</feature>
<dbReference type="InterPro" id="IPR045018">
    <property type="entry name" value="Azg-like"/>
</dbReference>
<evidence type="ECO:0000256" key="1">
    <source>
        <dbReference type="ARBA" id="ARBA00004651"/>
    </source>
</evidence>
<feature type="transmembrane region" description="Helical" evidence="9">
    <location>
        <begin position="294"/>
        <end position="317"/>
    </location>
</feature>
<dbReference type="Proteomes" id="UP000236173">
    <property type="component" value="Unassembled WGS sequence"/>
</dbReference>
<evidence type="ECO:0000256" key="3">
    <source>
        <dbReference type="ARBA" id="ARBA00022448"/>
    </source>
</evidence>
<dbReference type="PANTHER" id="PTHR43337:SF1">
    <property type="entry name" value="XANTHINE_URACIL PERMEASE C887.17-RELATED"/>
    <property type="match status" value="1"/>
</dbReference>
<feature type="transmembrane region" description="Helical" evidence="9">
    <location>
        <begin position="107"/>
        <end position="129"/>
    </location>
</feature>
<evidence type="ECO:0000313" key="10">
    <source>
        <dbReference type="EMBL" id="GBC98368.1"/>
    </source>
</evidence>
<dbReference type="Pfam" id="PF00860">
    <property type="entry name" value="Xan_ur_permease"/>
    <property type="match status" value="1"/>
</dbReference>
<keyword evidence="3 8" id="KW-0813">Transport</keyword>
<evidence type="ECO:0000256" key="9">
    <source>
        <dbReference type="SAM" id="Phobius"/>
    </source>
</evidence>
<feature type="transmembrane region" description="Helical" evidence="9">
    <location>
        <begin position="207"/>
        <end position="231"/>
    </location>
</feature>
<dbReference type="PANTHER" id="PTHR43337">
    <property type="entry name" value="XANTHINE/URACIL PERMEASE C887.17-RELATED"/>
    <property type="match status" value="1"/>
</dbReference>
<dbReference type="PIRSF" id="PIRSF005353">
    <property type="entry name" value="PbuG"/>
    <property type="match status" value="1"/>
</dbReference>
<protein>
    <submittedName>
        <fullName evidence="10">Guanine/hypoxanthine permease PbuG</fullName>
    </submittedName>
</protein>
<dbReference type="EMBL" id="BEHT01000009">
    <property type="protein sequence ID" value="GBC98368.1"/>
    <property type="molecule type" value="Genomic_DNA"/>
</dbReference>
<dbReference type="GO" id="GO:0005345">
    <property type="term" value="F:purine nucleobase transmembrane transporter activity"/>
    <property type="evidence" value="ECO:0007669"/>
    <property type="project" value="TreeGrafter"/>
</dbReference>
<proteinExistence type="inferred from homology"/>
<feature type="transmembrane region" description="Helical" evidence="9">
    <location>
        <begin position="25"/>
        <end position="46"/>
    </location>
</feature>
<comment type="caution">
    <text evidence="10">The sequence shown here is derived from an EMBL/GenBank/DDBJ whole genome shotgun (WGS) entry which is preliminary data.</text>
</comment>
<feature type="transmembrane region" description="Helical" evidence="9">
    <location>
        <begin position="367"/>
        <end position="386"/>
    </location>
</feature>
<comment type="subcellular location">
    <subcellularLocation>
        <location evidence="1 8">Cell membrane</location>
        <topology evidence="1 8">Multi-pass membrane protein</topology>
    </subcellularLocation>
</comment>